<gene>
    <name evidence="1" type="ORF">HS088_TW06G00562</name>
</gene>
<proteinExistence type="predicted"/>
<evidence type="ECO:0000313" key="1">
    <source>
        <dbReference type="EMBL" id="KAF5746391.1"/>
    </source>
</evidence>
<dbReference type="EMBL" id="JAAARO010000006">
    <property type="protein sequence ID" value="KAF5746391.1"/>
    <property type="molecule type" value="Genomic_DNA"/>
</dbReference>
<organism evidence="1 2">
    <name type="scientific">Tripterygium wilfordii</name>
    <name type="common">Thunder God vine</name>
    <dbReference type="NCBI Taxonomy" id="458696"/>
    <lineage>
        <taxon>Eukaryota</taxon>
        <taxon>Viridiplantae</taxon>
        <taxon>Streptophyta</taxon>
        <taxon>Embryophyta</taxon>
        <taxon>Tracheophyta</taxon>
        <taxon>Spermatophyta</taxon>
        <taxon>Magnoliopsida</taxon>
        <taxon>eudicotyledons</taxon>
        <taxon>Gunneridae</taxon>
        <taxon>Pentapetalae</taxon>
        <taxon>rosids</taxon>
        <taxon>fabids</taxon>
        <taxon>Celastrales</taxon>
        <taxon>Celastraceae</taxon>
        <taxon>Tripterygium</taxon>
    </lineage>
</organism>
<protein>
    <submittedName>
        <fullName evidence="1">Uncharacterized protein</fullName>
    </submittedName>
</protein>
<name>A0A7J7DJ70_TRIWF</name>
<dbReference type="AlphaFoldDB" id="A0A7J7DJ70"/>
<sequence length="74" mass="7790">MKLFLEGGGAINPMEAMEMAIAGEEYKKLQTISPTVGNNFLGVESGTSTCVSVNPGVNLKMNPSLKGGKDENDK</sequence>
<comment type="caution">
    <text evidence="1">The sequence shown here is derived from an EMBL/GenBank/DDBJ whole genome shotgun (WGS) entry which is preliminary data.</text>
</comment>
<dbReference type="InParanoid" id="A0A7J7DJ70"/>
<reference evidence="1 2" key="1">
    <citation type="journal article" date="2020" name="Nat. Commun.">
        <title>Genome of Tripterygium wilfordii and identification of cytochrome P450 involved in triptolide biosynthesis.</title>
        <authorList>
            <person name="Tu L."/>
            <person name="Su P."/>
            <person name="Zhang Z."/>
            <person name="Gao L."/>
            <person name="Wang J."/>
            <person name="Hu T."/>
            <person name="Zhou J."/>
            <person name="Zhang Y."/>
            <person name="Zhao Y."/>
            <person name="Liu Y."/>
            <person name="Song Y."/>
            <person name="Tong Y."/>
            <person name="Lu Y."/>
            <person name="Yang J."/>
            <person name="Xu C."/>
            <person name="Jia M."/>
            <person name="Peters R.J."/>
            <person name="Huang L."/>
            <person name="Gao W."/>
        </authorList>
    </citation>
    <scope>NUCLEOTIDE SEQUENCE [LARGE SCALE GENOMIC DNA]</scope>
    <source>
        <strain evidence="2">cv. XIE 37</strain>
        <tissue evidence="1">Leaf</tissue>
    </source>
</reference>
<evidence type="ECO:0000313" key="2">
    <source>
        <dbReference type="Proteomes" id="UP000593562"/>
    </source>
</evidence>
<dbReference type="Proteomes" id="UP000593562">
    <property type="component" value="Unassembled WGS sequence"/>
</dbReference>
<accession>A0A7J7DJ70</accession>
<keyword evidence="2" id="KW-1185">Reference proteome</keyword>